<evidence type="ECO:0000259" key="2">
    <source>
        <dbReference type="Pfam" id="PF16020"/>
    </source>
</evidence>
<dbReference type="PANTHER" id="PTHR22133">
    <property type="entry name" value="AT01821P-RELATED"/>
    <property type="match status" value="1"/>
</dbReference>
<organism evidence="3">
    <name type="scientific">Arion vulgaris</name>
    <dbReference type="NCBI Taxonomy" id="1028688"/>
    <lineage>
        <taxon>Eukaryota</taxon>
        <taxon>Metazoa</taxon>
        <taxon>Spiralia</taxon>
        <taxon>Lophotrochozoa</taxon>
        <taxon>Mollusca</taxon>
        <taxon>Gastropoda</taxon>
        <taxon>Heterobranchia</taxon>
        <taxon>Euthyneura</taxon>
        <taxon>Panpulmonata</taxon>
        <taxon>Eupulmonata</taxon>
        <taxon>Stylommatophora</taxon>
        <taxon>Helicina</taxon>
        <taxon>Arionoidea</taxon>
        <taxon>Arionidae</taxon>
        <taxon>Arion</taxon>
    </lineage>
</organism>
<sequence length="103" mass="11762">MFNTLVPLLRAAPRVQQFCRRSHGVPAHWKSVRQICEENKSHMNFLPVPEGSWQEAFNKKNAKYNQLLALSTLALVVTAGILWQSGSIYLHTSPPTYNIKKKE</sequence>
<protein>
    <recommendedName>
        <fullName evidence="2">Deltamethrin resistance protein prag01 domain-containing protein</fullName>
    </recommendedName>
</protein>
<evidence type="ECO:0000313" key="3">
    <source>
        <dbReference type="EMBL" id="CEK48596.1"/>
    </source>
</evidence>
<keyword evidence="1" id="KW-0812">Transmembrane</keyword>
<reference evidence="3" key="1">
    <citation type="submission" date="2014-12" db="EMBL/GenBank/DDBJ databases">
        <title>Insight into the proteome of Arion vulgaris.</title>
        <authorList>
            <person name="Aradska J."/>
            <person name="Bulat T."/>
            <person name="Smidak R."/>
            <person name="Sarate P."/>
            <person name="Gangsoo J."/>
            <person name="Sialana F."/>
            <person name="Bilban M."/>
            <person name="Lubec G."/>
        </authorList>
    </citation>
    <scope>NUCLEOTIDE SEQUENCE</scope>
    <source>
        <tissue evidence="3">Skin</tissue>
    </source>
</reference>
<evidence type="ECO:0000256" key="1">
    <source>
        <dbReference type="SAM" id="Phobius"/>
    </source>
</evidence>
<dbReference type="AlphaFoldDB" id="A0A0B6XYI6"/>
<feature type="domain" description="Deltamethrin resistance protein prag01" evidence="2">
    <location>
        <begin position="46"/>
        <end position="95"/>
    </location>
</feature>
<dbReference type="EMBL" id="HACG01001731">
    <property type="protein sequence ID" value="CEK48596.1"/>
    <property type="molecule type" value="Transcribed_RNA"/>
</dbReference>
<keyword evidence="1" id="KW-0472">Membrane</keyword>
<gene>
    <name evidence="3" type="primary">ORF4572</name>
</gene>
<dbReference type="PANTHER" id="PTHR22133:SF2">
    <property type="entry name" value="AT01821P-RELATED"/>
    <property type="match status" value="1"/>
</dbReference>
<feature type="transmembrane region" description="Helical" evidence="1">
    <location>
        <begin position="67"/>
        <end position="90"/>
    </location>
</feature>
<keyword evidence="1" id="KW-1133">Transmembrane helix</keyword>
<dbReference type="Pfam" id="PF16020">
    <property type="entry name" value="Deltameth_res"/>
    <property type="match status" value="1"/>
</dbReference>
<dbReference type="InterPro" id="IPR031973">
    <property type="entry name" value="Deltameth_res_prag01"/>
</dbReference>
<accession>A0A0B6XYI6</accession>
<name>A0A0B6XYI6_9EUPU</name>
<proteinExistence type="predicted"/>